<keyword evidence="2" id="KW-0812">Transmembrane</keyword>
<dbReference type="EMBL" id="FWWU01000007">
    <property type="protein sequence ID" value="SMB84344.1"/>
    <property type="molecule type" value="Genomic_DNA"/>
</dbReference>
<keyword evidence="4" id="KW-1185">Reference proteome</keyword>
<gene>
    <name evidence="3" type="ORF">SAMN00790413_05093</name>
</gene>
<feature type="region of interest" description="Disordered" evidence="1">
    <location>
        <begin position="80"/>
        <end position="100"/>
    </location>
</feature>
<organism evidence="3 4">
    <name type="scientific">Deinococcus hopiensis KR-140</name>
    <dbReference type="NCBI Taxonomy" id="695939"/>
    <lineage>
        <taxon>Bacteria</taxon>
        <taxon>Thermotogati</taxon>
        <taxon>Deinococcota</taxon>
        <taxon>Deinococci</taxon>
        <taxon>Deinococcales</taxon>
        <taxon>Deinococcaceae</taxon>
        <taxon>Deinococcus</taxon>
    </lineage>
</organism>
<evidence type="ECO:0000256" key="1">
    <source>
        <dbReference type="SAM" id="MobiDB-lite"/>
    </source>
</evidence>
<evidence type="ECO:0000313" key="4">
    <source>
        <dbReference type="Proteomes" id="UP000192582"/>
    </source>
</evidence>
<keyword evidence="2" id="KW-1133">Transmembrane helix</keyword>
<feature type="transmembrane region" description="Helical" evidence="2">
    <location>
        <begin position="36"/>
        <end position="54"/>
    </location>
</feature>
<evidence type="ECO:0000256" key="2">
    <source>
        <dbReference type="SAM" id="Phobius"/>
    </source>
</evidence>
<proteinExistence type="predicted"/>
<evidence type="ECO:0000313" key="3">
    <source>
        <dbReference type="EMBL" id="SMB84344.1"/>
    </source>
</evidence>
<reference evidence="3 4" key="1">
    <citation type="submission" date="2017-04" db="EMBL/GenBank/DDBJ databases">
        <authorList>
            <person name="Afonso C.L."/>
            <person name="Miller P.J."/>
            <person name="Scott M.A."/>
            <person name="Spackman E."/>
            <person name="Goraichik I."/>
            <person name="Dimitrov K.M."/>
            <person name="Suarez D.L."/>
            <person name="Swayne D.E."/>
        </authorList>
    </citation>
    <scope>NUCLEOTIDE SEQUENCE [LARGE SCALE GENOMIC DNA]</scope>
    <source>
        <strain evidence="3 4">KR-140</strain>
    </source>
</reference>
<dbReference type="Proteomes" id="UP000192582">
    <property type="component" value="Unassembled WGS sequence"/>
</dbReference>
<sequence>MKSPKPPSMRTMLILTGIWAAAFGIGWLFWPSKEAAQWFGVPAALLVLGMIWAIRQARSWCYGLAHLSEWRREGWPSTHGAIRTNAPSSSPCSVKKKSSF</sequence>
<name>A0A1W1UUF2_9DEIO</name>
<accession>A0A1W1UUF2</accession>
<protein>
    <submittedName>
        <fullName evidence="3">Uncharacterized protein</fullName>
    </submittedName>
</protein>
<feature type="transmembrane region" description="Helical" evidence="2">
    <location>
        <begin position="12"/>
        <end position="30"/>
    </location>
</feature>
<keyword evidence="2" id="KW-0472">Membrane</keyword>
<dbReference type="AlphaFoldDB" id="A0A1W1UUF2"/>